<dbReference type="GO" id="GO:0016279">
    <property type="term" value="F:protein-lysine N-methyltransferase activity"/>
    <property type="evidence" value="ECO:0007669"/>
    <property type="project" value="UniProtKB-ARBA"/>
</dbReference>
<dbReference type="Proteomes" id="UP000308953">
    <property type="component" value="Unassembled WGS sequence"/>
</dbReference>
<sequence length="631" mass="71958">MQTQSNEYRYYTMEAFENWFRGNGGYLHPAVHLAQDAEQGSYFQAIEVIESGTHVLTVPHNLAMSNLNAQVDDDFSVFRTHAQSFTVEGLSFFYLMAQWLNKERSFWKPYLDILPSPEQGFETPIFYDDEDRKWLEGTDLHPTLLGREAAWKKYWEDGVQVLKSAGVDTTNYTWELFRWAATVYSSRSFNGLTVTPQDSHHWTAYKHDSTGTATTVLLDQNDYPEDWKKFSVLFPAIDIGNHNPNARVDWTYDLDRFSMAVSEKIESGSQVYNNYGPKSSEELIMGYGFCTPGNPHDGLLLSVKSLPQPLHPLLEVTNPEYFKTTGEWNSEAATFRLLHSKLQETANATPFEQVWGCIPASLAELFCYVVQLERGVDVAPIEDAEDYLYRGDGKRYLPRIALYIMMSLIPKINKLEETNANLPSEPSNPRQASVKIYRDIQYHTINTMQERMAEYLKDLQPEIVASDAGSAIWTLEDALDLLELEMPTAHKSFMAGVKYVTGTTKLRKLRGSQHEEYLWTILLCYIYLAQHSTPTPGLIASWTSSLVSEYGEPDIAPANPDDATDEEAAEYLDRVKKAAMFLPGSLWTSEAWTEDFVLDFGMRVCKMQGTFMDVGDEEVGEDLRYVVYLHV</sequence>
<dbReference type="SUPFAM" id="SSF82199">
    <property type="entry name" value="SET domain"/>
    <property type="match status" value="1"/>
</dbReference>
<proteinExistence type="predicted"/>
<dbReference type="EMBL" id="QZAV01000433">
    <property type="protein sequence ID" value="THX26381.1"/>
    <property type="molecule type" value="Genomic_DNA"/>
</dbReference>
<evidence type="ECO:0000313" key="2">
    <source>
        <dbReference type="Proteomes" id="UP000308953"/>
    </source>
</evidence>
<protein>
    <submittedName>
        <fullName evidence="1">SET domain-containing protein</fullName>
    </submittedName>
</protein>
<dbReference type="AlphaFoldDB" id="A0A4S9DYB0"/>
<name>A0A4S9DYB0_AURPU</name>
<dbReference type="InterPro" id="IPR050600">
    <property type="entry name" value="SETD3_SETD6_MTase"/>
</dbReference>
<accession>A0A4S9DYB0</accession>
<gene>
    <name evidence="1" type="ORF">D6D10_09714</name>
</gene>
<evidence type="ECO:0000313" key="1">
    <source>
        <dbReference type="EMBL" id="THX26381.1"/>
    </source>
</evidence>
<dbReference type="InterPro" id="IPR046341">
    <property type="entry name" value="SET_dom_sf"/>
</dbReference>
<organism evidence="1 2">
    <name type="scientific">Aureobasidium pullulans</name>
    <name type="common">Black yeast</name>
    <name type="synonym">Pullularia pullulans</name>
    <dbReference type="NCBI Taxonomy" id="5580"/>
    <lineage>
        <taxon>Eukaryota</taxon>
        <taxon>Fungi</taxon>
        <taxon>Dikarya</taxon>
        <taxon>Ascomycota</taxon>
        <taxon>Pezizomycotina</taxon>
        <taxon>Dothideomycetes</taxon>
        <taxon>Dothideomycetidae</taxon>
        <taxon>Dothideales</taxon>
        <taxon>Saccotheciaceae</taxon>
        <taxon>Aureobasidium</taxon>
    </lineage>
</organism>
<reference evidence="1 2" key="1">
    <citation type="submission" date="2018-10" db="EMBL/GenBank/DDBJ databases">
        <title>Fifty Aureobasidium pullulans genomes reveal a recombining polyextremotolerant generalist.</title>
        <authorList>
            <person name="Gostincar C."/>
            <person name="Turk M."/>
            <person name="Zajc J."/>
            <person name="Gunde-Cimerman N."/>
        </authorList>
    </citation>
    <scope>NUCLEOTIDE SEQUENCE [LARGE SCALE GENOMIC DNA]</scope>
    <source>
        <strain evidence="1 2">EXF-9785</strain>
    </source>
</reference>
<dbReference type="Gene3D" id="3.90.1410.10">
    <property type="entry name" value="set domain protein methyltransferase, domain 1"/>
    <property type="match status" value="1"/>
</dbReference>
<comment type="caution">
    <text evidence="1">The sequence shown here is derived from an EMBL/GenBank/DDBJ whole genome shotgun (WGS) entry which is preliminary data.</text>
</comment>
<dbReference type="PANTHER" id="PTHR13271">
    <property type="entry name" value="UNCHARACTERIZED PUTATIVE METHYLTRANSFERASE"/>
    <property type="match status" value="1"/>
</dbReference>